<feature type="transmembrane region" description="Helical" evidence="15">
    <location>
        <begin position="421"/>
        <end position="442"/>
    </location>
</feature>
<dbReference type="Gene3D" id="3.80.10.10">
    <property type="entry name" value="Ribonuclease Inhibitor"/>
    <property type="match status" value="1"/>
</dbReference>
<dbReference type="Pfam" id="PF13306">
    <property type="entry name" value="LRR_5"/>
    <property type="match status" value="2"/>
</dbReference>
<evidence type="ECO:0000256" key="6">
    <source>
        <dbReference type="ARBA" id="ARBA00022729"/>
    </source>
</evidence>
<evidence type="ECO:0000256" key="14">
    <source>
        <dbReference type="ARBA" id="ARBA00023224"/>
    </source>
</evidence>
<reference evidence="19" key="1">
    <citation type="submission" date="2025-04" db="UniProtKB">
        <authorList>
            <consortium name="RefSeq"/>
        </authorList>
    </citation>
    <scope>IDENTIFICATION</scope>
    <source>
        <tissue evidence="19 20">Blood</tissue>
    </source>
</reference>
<evidence type="ECO:0000259" key="17">
    <source>
        <dbReference type="PROSITE" id="PS50262"/>
    </source>
</evidence>
<dbReference type="PRINTS" id="PR00237">
    <property type="entry name" value="GPCRRHODOPSN"/>
</dbReference>
<keyword evidence="7" id="KW-0677">Repeat</keyword>
<dbReference type="SUPFAM" id="SSF81321">
    <property type="entry name" value="Family A G protein-coupled receptor-like"/>
    <property type="match status" value="1"/>
</dbReference>
<dbReference type="PANTHER" id="PTHR24372:SF0">
    <property type="entry name" value="THYROTROPIN RECEPTOR"/>
    <property type="match status" value="1"/>
</dbReference>
<feature type="transmembrane region" description="Helical" evidence="15">
    <location>
        <begin position="499"/>
        <end position="519"/>
    </location>
</feature>
<feature type="region of interest" description="Disordered" evidence="16">
    <location>
        <begin position="712"/>
        <end position="740"/>
    </location>
</feature>
<evidence type="ECO:0000256" key="5">
    <source>
        <dbReference type="ARBA" id="ARBA00022692"/>
    </source>
</evidence>
<dbReference type="GO" id="GO:0008528">
    <property type="term" value="F:G protein-coupled peptide receptor activity"/>
    <property type="evidence" value="ECO:0007669"/>
    <property type="project" value="TreeGrafter"/>
</dbReference>
<sequence length="768" mass="87626">MPWPPKFLQLLLLLELGQRSRGTEVCPSSLCDCSDWGHHKITCMEISFIPTLPQSTQTLRFMDTYLKRIPSEAFSTLPNISRIYISIDIVLQVLEAYSFNNLNKVTHIDIRNAKNLRYIDNQAFMNLPMLKYLVILNTGLGVFPDLTKINSVNMNFLLEIADNPYLNSLPSNAFQGLCNDSLILKLYNNGFTVVETHAFNGTKLDSVYLHKNKYLRVIDEDAFLGVQSGPSLLDVSQTCITSLPERGLENLKELMAQNTWTLKKFPPVKTFPYLTYAALSYPSHCCAFKNWKKAKGILEFLLCNQTNNLSIRKRRSSSTFRAPFYQDYAEDYSDHTDAVHDEYSKFRDLHGNSRYYVFFEEHNNREDGFGQELKNPQENIVTFDNHYDYIICTGNDDISCSPGPDEFNPCEDVMGYRFLRIVVWFVNLLAIVGNIFVLFILLTSHYKMTVPRFLMCNLAFADLCMGLYLLLIASVDLYTRSEYYNYAIDWQTGPGCSTAGFFTVFASELSIFTLTTITLERWYAITFAMRLDKKIRLWHASFIMLAGWLICFLLALLPLIGVSSYAKVSICLPMDTETPVDQAYIIIILLLNIVAFIIICACYIKIYITVRNPQYKSGDKDTIIAKRMAVLIFTDFLCMAPISFYALSAVMNRPLITVSNSKILLVLFYPLNSCANPFLYAIFTKAFRRDVFILLSKFGLCEHQAQLYRGQTVSPKDSSGSGHHKGNHGVVHNLSSHQRHPHGVLGGYHSAMMLHIQESMENSKLTIL</sequence>
<evidence type="ECO:0000256" key="10">
    <source>
        <dbReference type="ARBA" id="ARBA00023136"/>
    </source>
</evidence>
<feature type="transmembrane region" description="Helical" evidence="15">
    <location>
        <begin position="663"/>
        <end position="683"/>
    </location>
</feature>
<evidence type="ECO:0000256" key="2">
    <source>
        <dbReference type="ARBA" id="ARBA00017324"/>
    </source>
</evidence>
<keyword evidence="18" id="KW-1185">Reference proteome</keyword>
<proteinExistence type="inferred from homology"/>
<evidence type="ECO:0000256" key="7">
    <source>
        <dbReference type="ARBA" id="ARBA00022737"/>
    </source>
</evidence>
<dbReference type="InterPro" id="IPR002274">
    <property type="entry name" value="TSH_rcpt"/>
</dbReference>
<comment type="function">
    <text evidence="15">Receptor for the thyroid-stimulating hormone (TSH) or thyrotropin. Also acts as a receptor for the heterodimeric glycoprotein hormone (GPHA2:GPHB5) or thyrostimulin. The activity of this receptor is mediated by G proteins which activate adenylate cyclase. Plays a central role in controlling thyroid cell metabolism.</text>
</comment>
<dbReference type="InterPro" id="IPR026906">
    <property type="entry name" value="LRR_5"/>
</dbReference>
<dbReference type="KEGG" id="pgut:117666130"/>
<organism evidence="18 19">
    <name type="scientific">Pantherophis guttatus</name>
    <name type="common">Corn snake</name>
    <name type="synonym">Elaphe guttata</name>
    <dbReference type="NCBI Taxonomy" id="94885"/>
    <lineage>
        <taxon>Eukaryota</taxon>
        <taxon>Metazoa</taxon>
        <taxon>Chordata</taxon>
        <taxon>Craniata</taxon>
        <taxon>Vertebrata</taxon>
        <taxon>Euteleostomi</taxon>
        <taxon>Lepidosauria</taxon>
        <taxon>Squamata</taxon>
        <taxon>Bifurcata</taxon>
        <taxon>Unidentata</taxon>
        <taxon>Episquamata</taxon>
        <taxon>Toxicofera</taxon>
        <taxon>Serpentes</taxon>
        <taxon>Colubroidea</taxon>
        <taxon>Colubridae</taxon>
        <taxon>Colubrinae</taxon>
        <taxon>Pantherophis</taxon>
    </lineage>
</organism>
<dbReference type="FunFam" id="1.20.1070.10:FF:000019">
    <property type="entry name" value="Lutropin-choriogonadotropic hormone receptor"/>
    <property type="match status" value="1"/>
</dbReference>
<evidence type="ECO:0000256" key="12">
    <source>
        <dbReference type="ARBA" id="ARBA00023170"/>
    </source>
</evidence>
<evidence type="ECO:0000256" key="3">
    <source>
        <dbReference type="ARBA" id="ARBA00022475"/>
    </source>
</evidence>
<evidence type="ECO:0000313" key="20">
    <source>
        <dbReference type="RefSeq" id="XP_060548769.1"/>
    </source>
</evidence>
<keyword evidence="6 15" id="KW-0732">Signal</keyword>
<evidence type="ECO:0000256" key="9">
    <source>
        <dbReference type="ARBA" id="ARBA00023040"/>
    </source>
</evidence>
<keyword evidence="13" id="KW-0325">Glycoprotein</keyword>
<keyword evidence="14 15" id="KW-0807">Transducer</keyword>
<dbReference type="OMA" id="TRDMRQS"/>
<dbReference type="InterPro" id="IPR017452">
    <property type="entry name" value="GPCR_Rhodpsn_7TM"/>
</dbReference>
<feature type="chain" id="PRO_5044519220" description="Thyrotropin receptor" evidence="15">
    <location>
        <begin position="23"/>
        <end position="768"/>
    </location>
</feature>
<dbReference type="GO" id="GO:0016323">
    <property type="term" value="C:basolateral plasma membrane"/>
    <property type="evidence" value="ECO:0007669"/>
    <property type="project" value="UniProtKB-SubCell"/>
</dbReference>
<dbReference type="SUPFAM" id="SSF52058">
    <property type="entry name" value="L domain-like"/>
    <property type="match status" value="1"/>
</dbReference>
<evidence type="ECO:0000256" key="16">
    <source>
        <dbReference type="SAM" id="MobiDB-lite"/>
    </source>
</evidence>
<dbReference type="Gene3D" id="1.20.1070.10">
    <property type="entry name" value="Rhodopsin 7-helix transmembrane proteins"/>
    <property type="match status" value="1"/>
</dbReference>
<dbReference type="InterPro" id="IPR002131">
    <property type="entry name" value="Gphrmn_rcpt_fam"/>
</dbReference>
<dbReference type="GO" id="GO:0004996">
    <property type="term" value="F:thyroid-stimulating hormone receptor activity"/>
    <property type="evidence" value="ECO:0007669"/>
    <property type="project" value="InterPro"/>
</dbReference>
<keyword evidence="3 15" id="KW-1003">Cell membrane</keyword>
<accession>A0A6P9BWT3</accession>
<dbReference type="GeneID" id="117666130"/>
<dbReference type="CTD" id="7253"/>
<feature type="transmembrane region" description="Helical" evidence="15">
    <location>
        <begin position="454"/>
        <end position="479"/>
    </location>
</feature>
<evidence type="ECO:0000256" key="1">
    <source>
        <dbReference type="ARBA" id="ARBA00004554"/>
    </source>
</evidence>
<dbReference type="OrthoDB" id="5981530at2759"/>
<dbReference type="PRINTS" id="PR00373">
    <property type="entry name" value="GLYCHORMONER"/>
</dbReference>
<comment type="similarity">
    <text evidence="15">Belongs to the G-protein coupled receptor 1 family. FSH/LSH/TSH subfamily.</text>
</comment>
<dbReference type="RefSeq" id="XP_060548769.1">
    <property type="nucleotide sequence ID" value="XM_060692786.1"/>
</dbReference>
<evidence type="ECO:0000256" key="11">
    <source>
        <dbReference type="ARBA" id="ARBA00023157"/>
    </source>
</evidence>
<dbReference type="RefSeq" id="XP_034274525.1">
    <property type="nucleotide sequence ID" value="XM_034418634.1"/>
</dbReference>
<keyword evidence="12 15" id="KW-0675">Receptor</keyword>
<evidence type="ECO:0000256" key="15">
    <source>
        <dbReference type="RuleBase" id="RU361222"/>
    </source>
</evidence>
<evidence type="ECO:0000256" key="8">
    <source>
        <dbReference type="ARBA" id="ARBA00022989"/>
    </source>
</evidence>
<evidence type="ECO:0000313" key="18">
    <source>
        <dbReference type="Proteomes" id="UP001652622"/>
    </source>
</evidence>
<dbReference type="InterPro" id="IPR032675">
    <property type="entry name" value="LRR_dom_sf"/>
</dbReference>
<keyword evidence="10 15" id="KW-0472">Membrane</keyword>
<dbReference type="Pfam" id="PF00001">
    <property type="entry name" value="7tm_1"/>
    <property type="match status" value="1"/>
</dbReference>
<dbReference type="InterPro" id="IPR000276">
    <property type="entry name" value="GPCR_Rhodpsn"/>
</dbReference>
<keyword evidence="4" id="KW-0433">Leucine-rich repeat</keyword>
<dbReference type="PANTHER" id="PTHR24372">
    <property type="entry name" value="GLYCOPROTEIN HORMONE RECEPTOR"/>
    <property type="match status" value="1"/>
</dbReference>
<feature type="signal peptide" evidence="15">
    <location>
        <begin position="1"/>
        <end position="22"/>
    </location>
</feature>
<dbReference type="PRINTS" id="PR01145">
    <property type="entry name" value="TSHRECEPTOR"/>
</dbReference>
<feature type="transmembrane region" description="Helical" evidence="15">
    <location>
        <begin position="540"/>
        <end position="563"/>
    </location>
</feature>
<evidence type="ECO:0000313" key="19">
    <source>
        <dbReference type="RefSeq" id="XP_034274525.1"/>
    </source>
</evidence>
<keyword evidence="5 15" id="KW-0812">Transmembrane</keyword>
<protein>
    <recommendedName>
        <fullName evidence="2 15">Thyrotropin receptor</fullName>
    </recommendedName>
</protein>
<evidence type="ECO:0000256" key="4">
    <source>
        <dbReference type="ARBA" id="ARBA00022614"/>
    </source>
</evidence>
<dbReference type="GO" id="GO:0009755">
    <property type="term" value="P:hormone-mediated signaling pathway"/>
    <property type="evidence" value="ECO:0007669"/>
    <property type="project" value="TreeGrafter"/>
</dbReference>
<evidence type="ECO:0000256" key="13">
    <source>
        <dbReference type="ARBA" id="ARBA00023180"/>
    </source>
</evidence>
<dbReference type="AlphaFoldDB" id="A0A6P9BWT3"/>
<dbReference type="Proteomes" id="UP001652622">
    <property type="component" value="Unplaced"/>
</dbReference>
<feature type="transmembrane region" description="Helical" evidence="15">
    <location>
        <begin position="583"/>
        <end position="608"/>
    </location>
</feature>
<dbReference type="PROSITE" id="PS50262">
    <property type="entry name" value="G_PROTEIN_RECEP_F1_2"/>
    <property type="match status" value="1"/>
</dbReference>
<dbReference type="GO" id="GO:0007189">
    <property type="term" value="P:adenylate cyclase-activating G protein-coupled receptor signaling pathway"/>
    <property type="evidence" value="ECO:0007669"/>
    <property type="project" value="TreeGrafter"/>
</dbReference>
<keyword evidence="11" id="KW-1015">Disulfide bond</keyword>
<name>A0A6P9BWT3_PANGU</name>
<feature type="domain" description="G-protein coupled receptors family 1 profile" evidence="17">
    <location>
        <begin position="433"/>
        <end position="680"/>
    </location>
</feature>
<gene>
    <name evidence="15 19" type="primary">TSHR</name>
    <name evidence="20" type="synonym">LOC132712191</name>
</gene>
<keyword evidence="8 15" id="KW-1133">Transmembrane helix</keyword>
<dbReference type="PROSITE" id="PS00237">
    <property type="entry name" value="G_PROTEIN_RECEP_F1_1"/>
    <property type="match status" value="1"/>
</dbReference>
<comment type="subcellular location">
    <subcellularLocation>
        <location evidence="1">Basolateral cell membrane</location>
        <topology evidence="1">Multi-pass membrane protein</topology>
    </subcellularLocation>
    <subcellularLocation>
        <location evidence="15">Cell membrane</location>
        <topology evidence="15">Multi-pass membrane protein</topology>
    </subcellularLocation>
</comment>
<keyword evidence="9 15" id="KW-0297">G-protein coupled receptor</keyword>
<feature type="transmembrane region" description="Helical" evidence="15">
    <location>
        <begin position="629"/>
        <end position="651"/>
    </location>
</feature>